<dbReference type="WBParaSite" id="ACAC_0000481501-mRNA-1">
    <property type="protein sequence ID" value="ACAC_0000481501-mRNA-1"/>
    <property type="gene ID" value="ACAC_0000481501"/>
</dbReference>
<protein>
    <submittedName>
        <fullName evidence="2">TAXi_C domain-containing protein</fullName>
    </submittedName>
</protein>
<reference evidence="1" key="1">
    <citation type="submission" date="2012-09" db="EMBL/GenBank/DDBJ databases">
        <authorList>
            <person name="Martin A.A."/>
        </authorList>
    </citation>
    <scope>NUCLEOTIDE SEQUENCE</scope>
</reference>
<name>A0A0K0D420_ANGCA</name>
<dbReference type="AlphaFoldDB" id="A0A0K0D420"/>
<sequence length="127" mass="14277">MMLRFLAINQKLQKGIWVEMWYFWDCENARYDIIVREAGSSILLDAEASPSLSIERSPRNDTSKGALWAKLRLGHLCITLDQTVCISMQYGSLRLSSTIGLPSLNRMTKSSGLITSRLGAVQFSIPH</sequence>
<evidence type="ECO:0000313" key="1">
    <source>
        <dbReference type="Proteomes" id="UP000035642"/>
    </source>
</evidence>
<keyword evidence="1" id="KW-1185">Reference proteome</keyword>
<dbReference type="Proteomes" id="UP000035642">
    <property type="component" value="Unassembled WGS sequence"/>
</dbReference>
<reference evidence="2" key="2">
    <citation type="submission" date="2017-02" db="UniProtKB">
        <authorList>
            <consortium name="WormBaseParasite"/>
        </authorList>
    </citation>
    <scope>IDENTIFICATION</scope>
</reference>
<proteinExistence type="predicted"/>
<organism evidence="1 2">
    <name type="scientific">Angiostrongylus cantonensis</name>
    <name type="common">Rat lungworm</name>
    <dbReference type="NCBI Taxonomy" id="6313"/>
    <lineage>
        <taxon>Eukaryota</taxon>
        <taxon>Metazoa</taxon>
        <taxon>Ecdysozoa</taxon>
        <taxon>Nematoda</taxon>
        <taxon>Chromadorea</taxon>
        <taxon>Rhabditida</taxon>
        <taxon>Rhabditina</taxon>
        <taxon>Rhabditomorpha</taxon>
        <taxon>Strongyloidea</taxon>
        <taxon>Metastrongylidae</taxon>
        <taxon>Angiostrongylus</taxon>
    </lineage>
</organism>
<accession>A0A0K0D420</accession>
<evidence type="ECO:0000313" key="2">
    <source>
        <dbReference type="WBParaSite" id="ACAC_0000481501-mRNA-1"/>
    </source>
</evidence>